<sequence>MRFLLFILLFLSVSINSEEKLEEDILLYRKSIREHQFDKAESILRKLGNDGLSIPNLELLETEFWIEKGEYLYQNKQFKSAFPFFKDAYLRWRTNQLVNERYKELNSKILTDEIVENKQVKNNIGNQSKTIIDLSPLSESINQLNQNLSMIREEIKENKDEIRLLTKQNTIFTYLIVFNIFLLTALFIFTKK</sequence>
<keyword evidence="2" id="KW-0472">Membrane</keyword>
<reference evidence="3" key="1">
    <citation type="journal article" date="2019" name="PLoS Negl. Trop. Dis.">
        <title>Revisiting the worldwide diversity of Leptospira species in the environment.</title>
        <authorList>
            <person name="Vincent A.T."/>
            <person name="Schiettekatte O."/>
            <person name="Bourhy P."/>
            <person name="Veyrier F.J."/>
            <person name="Picardeau M."/>
        </authorList>
    </citation>
    <scope>NUCLEOTIDE SEQUENCE [LARGE SCALE GENOMIC DNA]</scope>
    <source>
        <strain evidence="3">201800293</strain>
    </source>
</reference>
<comment type="caution">
    <text evidence="3">The sequence shown here is derived from an EMBL/GenBank/DDBJ whole genome shotgun (WGS) entry which is preliminary data.</text>
</comment>
<dbReference type="RefSeq" id="WP_135632478.1">
    <property type="nucleotide sequence ID" value="NZ_JAMQPQ010000001.1"/>
</dbReference>
<evidence type="ECO:0008006" key="5">
    <source>
        <dbReference type="Google" id="ProtNLM"/>
    </source>
</evidence>
<dbReference type="OrthoDB" id="328311at2"/>
<dbReference type="EMBL" id="RQFF01000013">
    <property type="protein sequence ID" value="TGK73369.1"/>
    <property type="molecule type" value="Genomic_DNA"/>
</dbReference>
<evidence type="ECO:0000256" key="1">
    <source>
        <dbReference type="SAM" id="Coils"/>
    </source>
</evidence>
<protein>
    <recommendedName>
        <fullName evidence="5">Tetratricopeptide repeat protein</fullName>
    </recommendedName>
</protein>
<organism evidence="3 4">
    <name type="scientific">Leptospira kanakyensis</name>
    <dbReference type="NCBI Taxonomy" id="2484968"/>
    <lineage>
        <taxon>Bacteria</taxon>
        <taxon>Pseudomonadati</taxon>
        <taxon>Spirochaetota</taxon>
        <taxon>Spirochaetia</taxon>
        <taxon>Leptospirales</taxon>
        <taxon>Leptospiraceae</taxon>
        <taxon>Leptospira</taxon>
    </lineage>
</organism>
<gene>
    <name evidence="3" type="ORF">EHQ18_06000</name>
</gene>
<accession>A0A6N4QLV6</accession>
<dbReference type="AlphaFoldDB" id="A0A6N4QLV6"/>
<evidence type="ECO:0000256" key="2">
    <source>
        <dbReference type="SAM" id="Phobius"/>
    </source>
</evidence>
<dbReference type="Proteomes" id="UP000297239">
    <property type="component" value="Unassembled WGS sequence"/>
</dbReference>
<keyword evidence="2" id="KW-1133">Transmembrane helix</keyword>
<evidence type="ECO:0000313" key="4">
    <source>
        <dbReference type="Proteomes" id="UP000297239"/>
    </source>
</evidence>
<feature type="coiled-coil region" evidence="1">
    <location>
        <begin position="141"/>
        <end position="168"/>
    </location>
</feature>
<keyword evidence="2" id="KW-0812">Transmembrane</keyword>
<keyword evidence="4" id="KW-1185">Reference proteome</keyword>
<evidence type="ECO:0000313" key="3">
    <source>
        <dbReference type="EMBL" id="TGK73369.1"/>
    </source>
</evidence>
<keyword evidence="1" id="KW-0175">Coiled coil</keyword>
<proteinExistence type="predicted"/>
<feature type="transmembrane region" description="Helical" evidence="2">
    <location>
        <begin position="171"/>
        <end position="189"/>
    </location>
</feature>
<name>A0A6N4QLV6_9LEPT</name>